<evidence type="ECO:0008006" key="5">
    <source>
        <dbReference type="Google" id="ProtNLM"/>
    </source>
</evidence>
<dbReference type="AlphaFoldDB" id="A0A1G7G7T5"/>
<gene>
    <name evidence="2" type="ORF">OHN36_09960</name>
    <name evidence="1" type="ORF">SAMN05216260_104118</name>
</gene>
<reference evidence="1 3" key="1">
    <citation type="submission" date="2016-10" db="EMBL/GenBank/DDBJ databases">
        <authorList>
            <person name="de Groot N.N."/>
        </authorList>
    </citation>
    <scope>NUCLEOTIDE SEQUENCE [LARGE SCALE GENOMIC DNA]</scope>
    <source>
        <strain evidence="1 3">CGMCC 4.1859</strain>
    </source>
</reference>
<dbReference type="OrthoDB" id="4271010at2"/>
<keyword evidence="4" id="KW-1185">Reference proteome</keyword>
<accession>A0A1G7G7T5</accession>
<protein>
    <recommendedName>
        <fullName evidence="5">DUF397 domain-containing protein</fullName>
    </recommendedName>
</protein>
<name>A0A1G7G7T5_9ACTN</name>
<evidence type="ECO:0000313" key="3">
    <source>
        <dbReference type="Proteomes" id="UP000198614"/>
    </source>
</evidence>
<reference evidence="2" key="2">
    <citation type="submission" date="2022-10" db="EMBL/GenBank/DDBJ databases">
        <title>The complete genomes of actinobacterial strains from the NBC collection.</title>
        <authorList>
            <person name="Joergensen T.S."/>
            <person name="Alvarez Arevalo M."/>
            <person name="Sterndorff E.B."/>
            <person name="Faurdal D."/>
            <person name="Vuksanovic O."/>
            <person name="Mourched A.-S."/>
            <person name="Charusanti P."/>
            <person name="Shaw S."/>
            <person name="Blin K."/>
            <person name="Weber T."/>
        </authorList>
    </citation>
    <scope>NUCLEOTIDE SEQUENCE</scope>
    <source>
        <strain evidence="2">NBC_00489</strain>
    </source>
</reference>
<dbReference type="Proteomes" id="UP001432161">
    <property type="component" value="Chromosome"/>
</dbReference>
<sequence length="67" mass="7369">MSDAHPGITWEEPFCQDASNCFRLGTDDDGNAYIAVAGQEERYLTDSLDALRTLIVEIKAGKADHLL</sequence>
<dbReference type="EMBL" id="CP108330">
    <property type="protein sequence ID" value="WUR37492.1"/>
    <property type="molecule type" value="Genomic_DNA"/>
</dbReference>
<evidence type="ECO:0000313" key="1">
    <source>
        <dbReference type="EMBL" id="SDE84196.1"/>
    </source>
</evidence>
<evidence type="ECO:0000313" key="2">
    <source>
        <dbReference type="EMBL" id="WUR37492.1"/>
    </source>
</evidence>
<dbReference type="EMBL" id="FNAX01000004">
    <property type="protein sequence ID" value="SDE84196.1"/>
    <property type="molecule type" value="Genomic_DNA"/>
</dbReference>
<evidence type="ECO:0000313" key="4">
    <source>
        <dbReference type="Proteomes" id="UP001432161"/>
    </source>
</evidence>
<organism evidence="1 3">
    <name type="scientific">Streptomyces griseoaurantiacus</name>
    <dbReference type="NCBI Taxonomy" id="68213"/>
    <lineage>
        <taxon>Bacteria</taxon>
        <taxon>Bacillati</taxon>
        <taxon>Actinomycetota</taxon>
        <taxon>Actinomycetes</taxon>
        <taxon>Kitasatosporales</taxon>
        <taxon>Streptomycetaceae</taxon>
        <taxon>Streptomyces</taxon>
        <taxon>Streptomyces aurantiacus group</taxon>
    </lineage>
</organism>
<proteinExistence type="predicted"/>
<dbReference type="Proteomes" id="UP000198614">
    <property type="component" value="Unassembled WGS sequence"/>
</dbReference>